<evidence type="ECO:0000313" key="2">
    <source>
        <dbReference type="EMBL" id="OAH10104.1"/>
    </source>
</evidence>
<comment type="caution">
    <text evidence="2">The sequence shown here is derived from an EMBL/GenBank/DDBJ whole genome shotgun (WGS) entry which is preliminary data.</text>
</comment>
<organism evidence="2 3">
    <name type="scientific">Streptomyces jeddahensis</name>
    <dbReference type="NCBI Taxonomy" id="1716141"/>
    <lineage>
        <taxon>Bacteria</taxon>
        <taxon>Bacillati</taxon>
        <taxon>Actinomycetota</taxon>
        <taxon>Actinomycetes</taxon>
        <taxon>Kitasatosporales</taxon>
        <taxon>Streptomycetaceae</taxon>
        <taxon>Streptomyces</taxon>
    </lineage>
</organism>
<protein>
    <submittedName>
        <fullName evidence="2">Uncharacterized protein</fullName>
    </submittedName>
</protein>
<feature type="compositionally biased region" description="Basic and acidic residues" evidence="1">
    <location>
        <begin position="1"/>
        <end position="10"/>
    </location>
</feature>
<feature type="region of interest" description="Disordered" evidence="1">
    <location>
        <begin position="1"/>
        <end position="32"/>
    </location>
</feature>
<accession>A0A177HIL9</accession>
<reference evidence="2 3" key="1">
    <citation type="submission" date="2015-12" db="EMBL/GenBank/DDBJ databases">
        <title>Genome sequence of Streptomyces sp. G25.</title>
        <authorList>
            <person name="Poehlein A."/>
            <person name="Roettig A."/>
            <person name="Hiessl S."/>
            <person name="Hauschild P."/>
            <person name="Schauer J."/>
            <person name="Madkour M.H."/>
            <person name="Al-Ansari A.M."/>
            <person name="Almakishah N.H."/>
            <person name="Steinbuechel A."/>
            <person name="Daniel R."/>
        </authorList>
    </citation>
    <scope>NUCLEOTIDE SEQUENCE [LARGE SCALE GENOMIC DNA]</scope>
    <source>
        <strain evidence="3">G25(2015)</strain>
    </source>
</reference>
<proteinExistence type="predicted"/>
<dbReference type="AlphaFoldDB" id="A0A177HIL9"/>
<gene>
    <name evidence="2" type="ORF">STSP_66110</name>
</gene>
<dbReference type="EMBL" id="LOHS01000158">
    <property type="protein sequence ID" value="OAH10104.1"/>
    <property type="molecule type" value="Genomic_DNA"/>
</dbReference>
<evidence type="ECO:0000313" key="3">
    <source>
        <dbReference type="Proteomes" id="UP000077381"/>
    </source>
</evidence>
<feature type="compositionally biased region" description="Basic and acidic residues" evidence="1">
    <location>
        <begin position="22"/>
        <end position="32"/>
    </location>
</feature>
<dbReference type="PATRIC" id="fig|1716141.3.peg.6978"/>
<name>A0A177HIL9_9ACTN</name>
<sequence>MTAEEQRRPAEATVPRPVASCAEERDFRGTDT</sequence>
<evidence type="ECO:0000256" key="1">
    <source>
        <dbReference type="SAM" id="MobiDB-lite"/>
    </source>
</evidence>
<dbReference type="Proteomes" id="UP000077381">
    <property type="component" value="Unassembled WGS sequence"/>
</dbReference>
<keyword evidence="3" id="KW-1185">Reference proteome</keyword>